<dbReference type="RefSeq" id="WP_013489953.1">
    <property type="nucleotide sequence ID" value="NC_014829.1"/>
</dbReference>
<protein>
    <submittedName>
        <fullName evidence="7">Sodium:neurotransmitter symporter</fullName>
    </submittedName>
</protein>
<dbReference type="GO" id="GO:0016020">
    <property type="term" value="C:membrane"/>
    <property type="evidence" value="ECO:0007669"/>
    <property type="project" value="UniProtKB-SubCell"/>
</dbReference>
<dbReference type="Pfam" id="PF00209">
    <property type="entry name" value="SNF"/>
    <property type="match status" value="2"/>
</dbReference>
<dbReference type="PRINTS" id="PR00176">
    <property type="entry name" value="NANEUSMPORT"/>
</dbReference>
<evidence type="ECO:0000313" key="8">
    <source>
        <dbReference type="Proteomes" id="UP000001401"/>
    </source>
</evidence>
<feature type="transmembrane region" description="Helical" evidence="6">
    <location>
        <begin position="12"/>
        <end position="29"/>
    </location>
</feature>
<reference evidence="7 8" key="1">
    <citation type="submission" date="2010-12" db="EMBL/GenBank/DDBJ databases">
        <title>Complete sequence of Bacillus cellulosilyticus DSM 2522.</title>
        <authorList>
            <consortium name="US DOE Joint Genome Institute"/>
            <person name="Lucas S."/>
            <person name="Copeland A."/>
            <person name="Lapidus A."/>
            <person name="Cheng J.-F."/>
            <person name="Bruce D."/>
            <person name="Goodwin L."/>
            <person name="Pitluck S."/>
            <person name="Chertkov O."/>
            <person name="Detter J.C."/>
            <person name="Han C."/>
            <person name="Tapia R."/>
            <person name="Land M."/>
            <person name="Hauser L."/>
            <person name="Jeffries C."/>
            <person name="Kyrpides N."/>
            <person name="Ivanova N."/>
            <person name="Mikhailova N."/>
            <person name="Brumm P."/>
            <person name="Mead D."/>
            <person name="Woyke T."/>
        </authorList>
    </citation>
    <scope>NUCLEOTIDE SEQUENCE [LARGE SCALE GENOMIC DNA]</scope>
    <source>
        <strain evidence="8">ATCC 21833 / DSM 2522 / FERM P-1141 / JCM 9156 / N-4</strain>
    </source>
</reference>
<feature type="transmembrane region" description="Helical" evidence="6">
    <location>
        <begin position="424"/>
        <end position="447"/>
    </location>
</feature>
<gene>
    <name evidence="7" type="ordered locus">Bcell_3380</name>
</gene>
<evidence type="ECO:0000256" key="6">
    <source>
        <dbReference type="SAM" id="Phobius"/>
    </source>
</evidence>
<sequence length="448" mass="49425">MKHKQEQWTSKIGFILAASGSAIGLGAIWKLPYMTGTNGGGAFFIIFLLFTLFLGLPLLLAEFTIGRHTKKEAISAYETLAPNTPWNWIGKLGVFTAFLLLSFYSVVGGWIVIYLIRSTTLNLSGLSTDDFSNIFNETISNPFMAVGAHFLFLLLTIIVVKGGIQKGIERYTKIMMPALFILFIVIVLRSVTLTGSLDGIRFLFIPDFSSVTGETVLMAIGQSFFSLSLGTSIMVTYSSYLKTDESLPKAAGSIVSLSIFISVLAGLAIFPAVFSFGLEPTEGPPLIFIVLPAVFSSIPFGSIFFFIFMLLLLFATLTSAFSLLELVVASVTKNDKNKRERATWKYGLFIFVLGIPSALSYGIIADIEIFGQTFFDSLDFLVSNILIPLGALLIAIFTPFVIKKHVLFEELNKGSSLKRWLFETWYFLLKYIVPIAIIFAFLNLIGII</sequence>
<keyword evidence="3 6" id="KW-0812">Transmembrane</keyword>
<evidence type="ECO:0000256" key="5">
    <source>
        <dbReference type="ARBA" id="ARBA00023136"/>
    </source>
</evidence>
<keyword evidence="2" id="KW-0813">Transport</keyword>
<dbReference type="eggNOG" id="COG0733">
    <property type="taxonomic scope" value="Bacteria"/>
</dbReference>
<dbReference type="AlphaFoldDB" id="E6U1X5"/>
<proteinExistence type="predicted"/>
<dbReference type="HOGENOM" id="CLU_006855_3_4_9"/>
<accession>E6U1X5</accession>
<organism evidence="7 8">
    <name type="scientific">Evansella cellulosilytica (strain ATCC 21833 / DSM 2522 / FERM P-1141 / JCM 9156 / N-4)</name>
    <name type="common">Bacillus cellulosilyticus</name>
    <dbReference type="NCBI Taxonomy" id="649639"/>
    <lineage>
        <taxon>Bacteria</taxon>
        <taxon>Bacillati</taxon>
        <taxon>Bacillota</taxon>
        <taxon>Bacilli</taxon>
        <taxon>Bacillales</taxon>
        <taxon>Bacillaceae</taxon>
        <taxon>Evansella</taxon>
    </lineage>
</organism>
<name>E6U1X5_EVAC2</name>
<evidence type="ECO:0000256" key="3">
    <source>
        <dbReference type="ARBA" id="ARBA00022692"/>
    </source>
</evidence>
<feature type="transmembrane region" description="Helical" evidence="6">
    <location>
        <begin position="217"/>
        <end position="238"/>
    </location>
</feature>
<dbReference type="NCBIfam" id="NF037979">
    <property type="entry name" value="Na_transp"/>
    <property type="match status" value="1"/>
</dbReference>
<evidence type="ECO:0000256" key="4">
    <source>
        <dbReference type="ARBA" id="ARBA00022989"/>
    </source>
</evidence>
<dbReference type="InterPro" id="IPR000175">
    <property type="entry name" value="Na/ntran_symport"/>
</dbReference>
<dbReference type="CDD" id="cd10336">
    <property type="entry name" value="SLC6sbd_Tyt1-Like"/>
    <property type="match status" value="1"/>
</dbReference>
<dbReference type="EMBL" id="CP002394">
    <property type="protein sequence ID" value="ADU31622.1"/>
    <property type="molecule type" value="Genomic_DNA"/>
</dbReference>
<feature type="transmembrane region" description="Helical" evidence="6">
    <location>
        <begin position="286"/>
        <end position="314"/>
    </location>
</feature>
<evidence type="ECO:0000256" key="2">
    <source>
        <dbReference type="ARBA" id="ARBA00022448"/>
    </source>
</evidence>
<feature type="transmembrane region" description="Helical" evidence="6">
    <location>
        <begin position="346"/>
        <end position="365"/>
    </location>
</feature>
<dbReference type="PANTHER" id="PTHR42948:SF1">
    <property type="entry name" value="TRANSPORTER"/>
    <property type="match status" value="1"/>
</dbReference>
<dbReference type="InterPro" id="IPR047218">
    <property type="entry name" value="YocR/YhdH-like"/>
</dbReference>
<feature type="transmembrane region" description="Helical" evidence="6">
    <location>
        <begin position="41"/>
        <end position="61"/>
    </location>
</feature>
<dbReference type="PROSITE" id="PS50267">
    <property type="entry name" value="NA_NEUROTRAN_SYMP_3"/>
    <property type="match status" value="1"/>
</dbReference>
<feature type="transmembrane region" description="Helical" evidence="6">
    <location>
        <begin position="250"/>
        <end position="274"/>
    </location>
</feature>
<feature type="transmembrane region" description="Helical" evidence="6">
    <location>
        <begin position="143"/>
        <end position="164"/>
    </location>
</feature>
<keyword evidence="8" id="KW-1185">Reference proteome</keyword>
<evidence type="ECO:0000313" key="7">
    <source>
        <dbReference type="EMBL" id="ADU31622.1"/>
    </source>
</evidence>
<keyword evidence="4 6" id="KW-1133">Transmembrane helix</keyword>
<dbReference type="OrthoDB" id="9762833at2"/>
<dbReference type="PANTHER" id="PTHR42948">
    <property type="entry name" value="TRANSPORTER"/>
    <property type="match status" value="1"/>
</dbReference>
<dbReference type="SUPFAM" id="SSF161070">
    <property type="entry name" value="SNF-like"/>
    <property type="match status" value="1"/>
</dbReference>
<comment type="subcellular location">
    <subcellularLocation>
        <location evidence="1">Membrane</location>
        <topology evidence="1">Multi-pass membrane protein</topology>
    </subcellularLocation>
</comment>
<dbReference type="InterPro" id="IPR037272">
    <property type="entry name" value="SNS_sf"/>
</dbReference>
<feature type="transmembrane region" description="Helical" evidence="6">
    <location>
        <begin position="385"/>
        <end position="403"/>
    </location>
</feature>
<dbReference type="KEGG" id="bco:Bcell_3380"/>
<feature type="transmembrane region" description="Helical" evidence="6">
    <location>
        <begin position="176"/>
        <end position="197"/>
    </location>
</feature>
<feature type="transmembrane region" description="Helical" evidence="6">
    <location>
        <begin position="92"/>
        <end position="116"/>
    </location>
</feature>
<keyword evidence="5 6" id="KW-0472">Membrane</keyword>
<dbReference type="Proteomes" id="UP000001401">
    <property type="component" value="Chromosome"/>
</dbReference>
<evidence type="ECO:0000256" key="1">
    <source>
        <dbReference type="ARBA" id="ARBA00004141"/>
    </source>
</evidence>